<organism evidence="2 3">
    <name type="scientific">Aeoliella straminimaris</name>
    <dbReference type="NCBI Taxonomy" id="2954799"/>
    <lineage>
        <taxon>Bacteria</taxon>
        <taxon>Pseudomonadati</taxon>
        <taxon>Planctomycetota</taxon>
        <taxon>Planctomycetia</taxon>
        <taxon>Pirellulales</taxon>
        <taxon>Lacipirellulaceae</taxon>
        <taxon>Aeoliella</taxon>
    </lineage>
</organism>
<proteinExistence type="predicted"/>
<dbReference type="AlphaFoldDB" id="A0A9X2FHR8"/>
<protein>
    <submittedName>
        <fullName evidence="2">Uncharacterized protein</fullName>
    </submittedName>
</protein>
<feature type="compositionally biased region" description="Acidic residues" evidence="1">
    <location>
        <begin position="150"/>
        <end position="160"/>
    </location>
</feature>
<accession>A0A9X2FHR8</accession>
<name>A0A9X2FHR8_9BACT</name>
<sequence>MSIELKTDPKYGYYPWWPENGDDWIHPEDVELARRMVPSPRVWRRDGQQGEFVVLTYGQHILRVRRTLWKELPYEGFDIGNLVEVRTRGMQNDHRTGTITEMLWDDHTGTLRYQVHEPNDEVESKRTYTAEDLKHVEQTDARPEVRIEPPEEDGEEYELK</sequence>
<dbReference type="Proteomes" id="UP001155241">
    <property type="component" value="Unassembled WGS sequence"/>
</dbReference>
<dbReference type="InterPro" id="IPR053804">
    <property type="entry name" value="DUF6960"/>
</dbReference>
<keyword evidence="3" id="KW-1185">Reference proteome</keyword>
<comment type="caution">
    <text evidence="2">The sequence shown here is derived from an EMBL/GenBank/DDBJ whole genome shotgun (WGS) entry which is preliminary data.</text>
</comment>
<evidence type="ECO:0000256" key="1">
    <source>
        <dbReference type="SAM" id="MobiDB-lite"/>
    </source>
</evidence>
<feature type="compositionally biased region" description="Basic and acidic residues" evidence="1">
    <location>
        <begin position="116"/>
        <end position="149"/>
    </location>
</feature>
<gene>
    <name evidence="2" type="ORF">NG895_24895</name>
</gene>
<evidence type="ECO:0000313" key="2">
    <source>
        <dbReference type="EMBL" id="MCO6047149.1"/>
    </source>
</evidence>
<feature type="region of interest" description="Disordered" evidence="1">
    <location>
        <begin position="116"/>
        <end position="160"/>
    </location>
</feature>
<dbReference type="Pfam" id="PF22283">
    <property type="entry name" value="DUF6960"/>
    <property type="match status" value="1"/>
</dbReference>
<dbReference type="EMBL" id="JAMXLR010000089">
    <property type="protein sequence ID" value="MCO6047149.1"/>
    <property type="molecule type" value="Genomic_DNA"/>
</dbReference>
<dbReference type="RefSeq" id="WP_252855261.1">
    <property type="nucleotide sequence ID" value="NZ_JAMXLR010000089.1"/>
</dbReference>
<reference evidence="2" key="1">
    <citation type="submission" date="2022-06" db="EMBL/GenBank/DDBJ databases">
        <title>Aeoliella straminimaris, a novel planctomycete from sediments.</title>
        <authorList>
            <person name="Vitorino I.R."/>
            <person name="Lage O.M."/>
        </authorList>
    </citation>
    <scope>NUCLEOTIDE SEQUENCE</scope>
    <source>
        <strain evidence="2">ICT_H6.2</strain>
    </source>
</reference>
<evidence type="ECO:0000313" key="3">
    <source>
        <dbReference type="Proteomes" id="UP001155241"/>
    </source>
</evidence>